<feature type="compositionally biased region" description="Basic residues" evidence="1">
    <location>
        <begin position="122"/>
        <end position="136"/>
    </location>
</feature>
<dbReference type="KEGG" id="rht:NT26_1365"/>
<gene>
    <name evidence="2" type="ORF">NT26_1365</name>
</gene>
<protein>
    <submittedName>
        <fullName evidence="2">Uncharacterized protein</fullName>
    </submittedName>
</protein>
<evidence type="ECO:0000256" key="1">
    <source>
        <dbReference type="SAM" id="MobiDB-lite"/>
    </source>
</evidence>
<dbReference type="AlphaFoldDB" id="L0NDY3"/>
<name>L0NDY3_9HYPH</name>
<dbReference type="EMBL" id="FO082820">
    <property type="protein sequence ID" value="CCF19089.1"/>
    <property type="molecule type" value="Genomic_DNA"/>
</dbReference>
<organism evidence="2 3">
    <name type="scientific">Pseudorhizobium banfieldiae</name>
    <dbReference type="NCBI Taxonomy" id="1125847"/>
    <lineage>
        <taxon>Bacteria</taxon>
        <taxon>Pseudomonadati</taxon>
        <taxon>Pseudomonadota</taxon>
        <taxon>Alphaproteobacteria</taxon>
        <taxon>Hyphomicrobiales</taxon>
        <taxon>Rhizobiaceae</taxon>
        <taxon>Rhizobium/Agrobacterium group</taxon>
        <taxon>Pseudorhizobium</taxon>
    </lineage>
</organism>
<dbReference type="RefSeq" id="WP_244467673.1">
    <property type="nucleotide sequence ID" value="NZ_FO082820.1"/>
</dbReference>
<evidence type="ECO:0000313" key="2">
    <source>
        <dbReference type="EMBL" id="CCF19089.1"/>
    </source>
</evidence>
<feature type="region of interest" description="Disordered" evidence="1">
    <location>
        <begin position="94"/>
        <end position="136"/>
    </location>
</feature>
<feature type="compositionally biased region" description="Basic and acidic residues" evidence="1">
    <location>
        <begin position="101"/>
        <end position="120"/>
    </location>
</feature>
<proteinExistence type="predicted"/>
<dbReference type="STRING" id="1125847.NT26_1365"/>
<dbReference type="Proteomes" id="UP000010792">
    <property type="component" value="Chromosome"/>
</dbReference>
<evidence type="ECO:0000313" key="3">
    <source>
        <dbReference type="Proteomes" id="UP000010792"/>
    </source>
</evidence>
<keyword evidence="3" id="KW-1185">Reference proteome</keyword>
<sequence>MTRAVRKKIPDKVKLIAALKRMGLTIEQVQFDHNPALALRPINPLTGDTIPPANDPDHIELLMITEHQKKTYGKSGEKVVTTAGSDIGNIAKVRRLTQQQEEARRRMLAKDQGEKPECTKSKWPKRPFPKRQKKGT</sequence>
<reference evidence="2 3" key="1">
    <citation type="journal article" date="2013" name="Genome Biol. Evol.">
        <title>Life in an arsenic-containing gold mine: genome and physiology of the autotrophic arsenite-oxidizing bacterium rhizobium sp. NT-26.</title>
        <authorList>
            <person name="Andres J."/>
            <person name="Arsene-Ploetze F."/>
            <person name="Barbe V."/>
            <person name="Brochier-Armanet C."/>
            <person name="Cleiss-Arnold J."/>
            <person name="Coppee J.Y."/>
            <person name="Dillies M.A."/>
            <person name="Geist"/>
            <person name="L"/>
            <person name="Joublin A."/>
            <person name="Koechler S."/>
            <person name="Lassalle F."/>
            <person name="Marchal M."/>
            <person name="Medigue C."/>
            <person name="Muller D."/>
            <person name="Nesme X."/>
            <person name="Plewniak F."/>
            <person name="Proux C."/>
            <person name="Ramirez-Bahena M.H."/>
            <person name="Schenowitz C."/>
            <person name="Sismeiro O."/>
            <person name="Vallenet D."/>
            <person name="Santini J.M."/>
            <person name="Bertin P.N."/>
        </authorList>
    </citation>
    <scope>NUCLEOTIDE SEQUENCE [LARGE SCALE GENOMIC DNA]</scope>
    <source>
        <strain evidence="2 3">NT-26</strain>
    </source>
</reference>
<accession>L0NDY3</accession>